<evidence type="ECO:0000256" key="2">
    <source>
        <dbReference type="ARBA" id="ARBA00022527"/>
    </source>
</evidence>
<evidence type="ECO:0000313" key="20">
    <source>
        <dbReference type="Proteomes" id="UP001281410"/>
    </source>
</evidence>
<evidence type="ECO:0000259" key="18">
    <source>
        <dbReference type="PROSITE" id="PS51473"/>
    </source>
</evidence>
<dbReference type="SMART" id="SM00220">
    <property type="entry name" value="S_TKc"/>
    <property type="match status" value="1"/>
</dbReference>
<keyword evidence="9" id="KW-0418">Kinase</keyword>
<feature type="domain" description="Protein kinase" evidence="17">
    <location>
        <begin position="232"/>
        <end position="502"/>
    </location>
</feature>
<dbReference type="GO" id="GO:0005524">
    <property type="term" value="F:ATP binding"/>
    <property type="evidence" value="ECO:0007669"/>
    <property type="project" value="UniProtKB-UniRule"/>
</dbReference>
<dbReference type="InterPro" id="IPR017441">
    <property type="entry name" value="Protein_kinase_ATP_BS"/>
</dbReference>
<evidence type="ECO:0000256" key="8">
    <source>
        <dbReference type="ARBA" id="ARBA00022741"/>
    </source>
</evidence>
<evidence type="ECO:0000256" key="16">
    <source>
        <dbReference type="SAM" id="Phobius"/>
    </source>
</evidence>
<keyword evidence="20" id="KW-1185">Reference proteome</keyword>
<dbReference type="PROSITE" id="PS00108">
    <property type="entry name" value="PROTEIN_KINASE_ST"/>
    <property type="match status" value="1"/>
</dbReference>
<dbReference type="EMBL" id="JANJYJ010000009">
    <property type="protein sequence ID" value="KAK3188242.1"/>
    <property type="molecule type" value="Genomic_DNA"/>
</dbReference>
<evidence type="ECO:0000256" key="14">
    <source>
        <dbReference type="ARBA" id="ARBA00023180"/>
    </source>
</evidence>
<evidence type="ECO:0000256" key="11">
    <source>
        <dbReference type="ARBA" id="ARBA00022989"/>
    </source>
</evidence>
<sequence length="588" mass="65837">MLRLSSRSMFRIVRLTPRFALTSPKNVTAILSYQFNQALVNLLYSLRSEAASGNSLRKFAVGKTSVMENKIYAFVQCTPDLSELNCTNCLGTIIGRIQYCCNDKEGTRIYAPSCKLRFASNSFFDHTVVQETTVLPPPVSPPPMLSKNSTTLEGNDDNISRRVIIIAVPAAVFVILIVVSICIIFRVKNFKEKITKTIHHCLAPSVKDVKEMPNTESLHFDSGTIRAATDNFSEEKIIGQGTFGVVYKGTLPDGQQVAVKRLFMNSKQRDEDFKNEVTLVAGLQHRNLVRLLGFCLEGKERILVFEFLPNSSLDNFIFDPIKRGDLDWERRYRIIEGISRGLLYLHEDSRLRIIHRDLKASNILLDSEMNPKISDFGTARLFEMDQTHIITNRVVGTRGYMAPEYIIHHHVSVKSDVFGFGVLVLELVSGQRRSFCTEREIECLLTNAWKKWNEGTASNLIDPALREGSRSEMMKFIHIGLLCVQESASDRPTMASVIHMLNNDSAGTLPAPSKPGFFMQGSVILNASSSLEHNSTGLTESDRRRIATAPLTPSLVYPSVVFNGVNTGRHGMLDPFRKTGQAWHGTAK</sequence>
<feature type="domain" description="Gnk2-homologous" evidence="18">
    <location>
        <begin position="15"/>
        <end position="123"/>
    </location>
</feature>
<dbReference type="InterPro" id="IPR038408">
    <property type="entry name" value="GNK2_sf"/>
</dbReference>
<dbReference type="Pfam" id="PF00069">
    <property type="entry name" value="Pkinase"/>
    <property type="match status" value="1"/>
</dbReference>
<keyword evidence="13" id="KW-0675">Receptor</keyword>
<evidence type="ECO:0000256" key="7">
    <source>
        <dbReference type="ARBA" id="ARBA00022737"/>
    </source>
</evidence>
<dbReference type="GO" id="GO:0005886">
    <property type="term" value="C:plasma membrane"/>
    <property type="evidence" value="ECO:0007669"/>
    <property type="project" value="TreeGrafter"/>
</dbReference>
<dbReference type="FunFam" id="1.10.510.10:FF:000343">
    <property type="entry name" value="Cysteine-rich receptor-like protein kinase 28"/>
    <property type="match status" value="1"/>
</dbReference>
<dbReference type="FunFam" id="3.30.200.20:FF:000142">
    <property type="entry name" value="Cysteine-rich receptor-like protein kinase 10"/>
    <property type="match status" value="1"/>
</dbReference>
<evidence type="ECO:0008006" key="21">
    <source>
        <dbReference type="Google" id="ProtNLM"/>
    </source>
</evidence>
<keyword evidence="4" id="KW-0808">Transferase</keyword>
<feature type="transmembrane region" description="Helical" evidence="16">
    <location>
        <begin position="163"/>
        <end position="187"/>
    </location>
</feature>
<evidence type="ECO:0000256" key="3">
    <source>
        <dbReference type="ARBA" id="ARBA00022553"/>
    </source>
</evidence>
<evidence type="ECO:0000256" key="9">
    <source>
        <dbReference type="ARBA" id="ARBA00022777"/>
    </source>
</evidence>
<dbReference type="CDD" id="cd14066">
    <property type="entry name" value="STKc_IRAK"/>
    <property type="match status" value="1"/>
</dbReference>
<keyword evidence="6" id="KW-0732">Signal</keyword>
<dbReference type="PANTHER" id="PTHR27002:SF1073">
    <property type="entry name" value="CYSTEINE-RICH RECEPTOR-LIKE PROTEIN KINASE 29"/>
    <property type="match status" value="1"/>
</dbReference>
<dbReference type="PROSITE" id="PS50011">
    <property type="entry name" value="PROTEIN_KINASE_DOM"/>
    <property type="match status" value="1"/>
</dbReference>
<dbReference type="FunFam" id="3.30.430.20:FF:000002">
    <property type="entry name" value="Cysteine-rich receptor-like protein kinase 10"/>
    <property type="match status" value="1"/>
</dbReference>
<dbReference type="Gene3D" id="3.30.200.20">
    <property type="entry name" value="Phosphorylase Kinase, domain 1"/>
    <property type="match status" value="1"/>
</dbReference>
<dbReference type="GO" id="GO:0004674">
    <property type="term" value="F:protein serine/threonine kinase activity"/>
    <property type="evidence" value="ECO:0007669"/>
    <property type="project" value="UniProtKB-KW"/>
</dbReference>
<evidence type="ECO:0000256" key="13">
    <source>
        <dbReference type="ARBA" id="ARBA00023170"/>
    </source>
</evidence>
<keyword evidence="11 16" id="KW-1133">Transmembrane helix</keyword>
<evidence type="ECO:0000256" key="10">
    <source>
        <dbReference type="ARBA" id="ARBA00022840"/>
    </source>
</evidence>
<keyword evidence="7" id="KW-0677">Repeat</keyword>
<keyword evidence="5 16" id="KW-0812">Transmembrane</keyword>
<dbReference type="InterPro" id="IPR008271">
    <property type="entry name" value="Ser/Thr_kinase_AS"/>
</dbReference>
<organism evidence="19 20">
    <name type="scientific">Dipteronia sinensis</name>
    <dbReference type="NCBI Taxonomy" id="43782"/>
    <lineage>
        <taxon>Eukaryota</taxon>
        <taxon>Viridiplantae</taxon>
        <taxon>Streptophyta</taxon>
        <taxon>Embryophyta</taxon>
        <taxon>Tracheophyta</taxon>
        <taxon>Spermatophyta</taxon>
        <taxon>Magnoliopsida</taxon>
        <taxon>eudicotyledons</taxon>
        <taxon>Gunneridae</taxon>
        <taxon>Pentapetalae</taxon>
        <taxon>rosids</taxon>
        <taxon>malvids</taxon>
        <taxon>Sapindales</taxon>
        <taxon>Sapindaceae</taxon>
        <taxon>Hippocastanoideae</taxon>
        <taxon>Acereae</taxon>
        <taxon>Dipteronia</taxon>
    </lineage>
</organism>
<accession>A0AAD9ZQL4</accession>
<dbReference type="InterPro" id="IPR011009">
    <property type="entry name" value="Kinase-like_dom_sf"/>
</dbReference>
<keyword evidence="2" id="KW-0723">Serine/threonine-protein kinase</keyword>
<evidence type="ECO:0000256" key="15">
    <source>
        <dbReference type="PROSITE-ProRule" id="PRU10141"/>
    </source>
</evidence>
<dbReference type="PANTHER" id="PTHR27002">
    <property type="entry name" value="RECEPTOR-LIKE SERINE/THREONINE-PROTEIN KINASE SD1-8"/>
    <property type="match status" value="1"/>
</dbReference>
<evidence type="ECO:0000256" key="5">
    <source>
        <dbReference type="ARBA" id="ARBA00022692"/>
    </source>
</evidence>
<dbReference type="Gene3D" id="3.30.430.20">
    <property type="entry name" value="Gnk2 domain, C-X8-C-X2-C motif"/>
    <property type="match status" value="1"/>
</dbReference>
<evidence type="ECO:0000256" key="12">
    <source>
        <dbReference type="ARBA" id="ARBA00023136"/>
    </source>
</evidence>
<gene>
    <name evidence="19" type="ORF">Dsin_027803</name>
</gene>
<keyword evidence="12 16" id="KW-0472">Membrane</keyword>
<dbReference type="Gene3D" id="1.10.510.10">
    <property type="entry name" value="Transferase(Phosphotransferase) domain 1"/>
    <property type="match status" value="1"/>
</dbReference>
<comment type="subcellular location">
    <subcellularLocation>
        <location evidence="1">Membrane</location>
        <topology evidence="1">Single-pass membrane protein</topology>
    </subcellularLocation>
</comment>
<dbReference type="PROSITE" id="PS51473">
    <property type="entry name" value="GNK2"/>
    <property type="match status" value="1"/>
</dbReference>
<dbReference type="Proteomes" id="UP001281410">
    <property type="component" value="Unassembled WGS sequence"/>
</dbReference>
<keyword evidence="3" id="KW-0597">Phosphoprotein</keyword>
<dbReference type="InterPro" id="IPR000719">
    <property type="entry name" value="Prot_kinase_dom"/>
</dbReference>
<dbReference type="CDD" id="cd23509">
    <property type="entry name" value="Gnk2-like"/>
    <property type="match status" value="1"/>
</dbReference>
<reference evidence="19" key="1">
    <citation type="journal article" date="2023" name="Plant J.">
        <title>Genome sequences and population genomics provide insights into the demographic history, inbreeding, and mutation load of two 'living fossil' tree species of Dipteronia.</title>
        <authorList>
            <person name="Feng Y."/>
            <person name="Comes H.P."/>
            <person name="Chen J."/>
            <person name="Zhu S."/>
            <person name="Lu R."/>
            <person name="Zhang X."/>
            <person name="Li P."/>
            <person name="Qiu J."/>
            <person name="Olsen K.M."/>
            <person name="Qiu Y."/>
        </authorList>
    </citation>
    <scope>NUCLEOTIDE SEQUENCE</scope>
    <source>
        <strain evidence="19">NBL</strain>
    </source>
</reference>
<evidence type="ECO:0000256" key="6">
    <source>
        <dbReference type="ARBA" id="ARBA00022729"/>
    </source>
</evidence>
<dbReference type="AlphaFoldDB" id="A0AAD9ZQL4"/>
<dbReference type="GO" id="GO:0009737">
    <property type="term" value="P:response to abscisic acid"/>
    <property type="evidence" value="ECO:0007669"/>
    <property type="project" value="UniProtKB-ARBA"/>
</dbReference>
<dbReference type="InterPro" id="IPR002902">
    <property type="entry name" value="GNK2"/>
</dbReference>
<evidence type="ECO:0000256" key="4">
    <source>
        <dbReference type="ARBA" id="ARBA00022679"/>
    </source>
</evidence>
<evidence type="ECO:0000256" key="1">
    <source>
        <dbReference type="ARBA" id="ARBA00004167"/>
    </source>
</evidence>
<proteinExistence type="predicted"/>
<feature type="binding site" evidence="15">
    <location>
        <position position="260"/>
    </location>
    <ligand>
        <name>ATP</name>
        <dbReference type="ChEBI" id="CHEBI:30616"/>
    </ligand>
</feature>
<evidence type="ECO:0000313" key="19">
    <source>
        <dbReference type="EMBL" id="KAK3188242.1"/>
    </source>
</evidence>
<dbReference type="PROSITE" id="PS00107">
    <property type="entry name" value="PROTEIN_KINASE_ATP"/>
    <property type="match status" value="1"/>
</dbReference>
<keyword evidence="14" id="KW-0325">Glycoprotein</keyword>
<dbReference type="Pfam" id="PF01657">
    <property type="entry name" value="Stress-antifung"/>
    <property type="match status" value="1"/>
</dbReference>
<keyword evidence="10 15" id="KW-0067">ATP-binding</keyword>
<keyword evidence="8 15" id="KW-0547">Nucleotide-binding</keyword>
<name>A0AAD9ZQL4_9ROSI</name>
<comment type="caution">
    <text evidence="19">The sequence shown here is derived from an EMBL/GenBank/DDBJ whole genome shotgun (WGS) entry which is preliminary data.</text>
</comment>
<evidence type="ECO:0000259" key="17">
    <source>
        <dbReference type="PROSITE" id="PS50011"/>
    </source>
</evidence>
<dbReference type="SUPFAM" id="SSF56112">
    <property type="entry name" value="Protein kinase-like (PK-like)"/>
    <property type="match status" value="1"/>
</dbReference>
<protein>
    <recommendedName>
        <fullName evidence="21">Cysteine-rich receptor-like protein kinase 29</fullName>
    </recommendedName>
</protein>